<feature type="region of interest" description="Disordered" evidence="1">
    <location>
        <begin position="1"/>
        <end position="23"/>
    </location>
</feature>
<protein>
    <submittedName>
        <fullName evidence="2">Uncharacterized protein</fullName>
    </submittedName>
</protein>
<proteinExistence type="predicted"/>
<dbReference type="RefSeq" id="WP_020290631.1">
    <property type="nucleotide sequence ID" value="NZ_JPQT01000041.1"/>
</dbReference>
<evidence type="ECO:0000256" key="1">
    <source>
        <dbReference type="SAM" id="MobiDB-lite"/>
    </source>
</evidence>
<comment type="caution">
    <text evidence="2">The sequence shown here is derived from an EMBL/GenBank/DDBJ whole genome shotgun (WGS) entry which is preliminary data.</text>
</comment>
<name>A0A085VI19_PSESX</name>
<gene>
    <name evidence="2" type="ORF">IV02_03430</name>
</gene>
<feature type="compositionally biased region" description="Basic and acidic residues" evidence="1">
    <location>
        <begin position="9"/>
        <end position="23"/>
    </location>
</feature>
<sequence length="68" mass="7983">MTNVITFPDAHERDHLKSSDHPGLRYLNKKERLLIDQLRQTSHAGRQYVYDYASIMHLSKPLHPEPTD</sequence>
<dbReference type="PATRIC" id="fig|317.174.peg.691"/>
<evidence type="ECO:0000313" key="3">
    <source>
        <dbReference type="Proteomes" id="UP000028643"/>
    </source>
</evidence>
<dbReference type="EMBL" id="JPQT01000041">
    <property type="protein sequence ID" value="KFE55082.1"/>
    <property type="molecule type" value="Genomic_DNA"/>
</dbReference>
<accession>A0A085VI19</accession>
<reference evidence="2 3" key="1">
    <citation type="submission" date="2014-07" db="EMBL/GenBank/DDBJ databases">
        <title>Draft Genome Sequences of Environmental Pseudomonas syringae strains.</title>
        <authorList>
            <person name="Baltrus D.A."/>
            <person name="Berge O."/>
            <person name="Morris C."/>
        </authorList>
    </citation>
    <scope>NUCLEOTIDE SEQUENCE [LARGE SCALE GENOMIC DNA]</scope>
    <source>
        <strain evidence="2 3">CEB003</strain>
    </source>
</reference>
<organism evidence="2 3">
    <name type="scientific">Pseudomonas syringae</name>
    <dbReference type="NCBI Taxonomy" id="317"/>
    <lineage>
        <taxon>Bacteria</taxon>
        <taxon>Pseudomonadati</taxon>
        <taxon>Pseudomonadota</taxon>
        <taxon>Gammaproteobacteria</taxon>
        <taxon>Pseudomonadales</taxon>
        <taxon>Pseudomonadaceae</taxon>
        <taxon>Pseudomonas</taxon>
    </lineage>
</organism>
<dbReference type="AlphaFoldDB" id="A0A085VI19"/>
<dbReference type="Proteomes" id="UP000028643">
    <property type="component" value="Unassembled WGS sequence"/>
</dbReference>
<evidence type="ECO:0000313" key="2">
    <source>
        <dbReference type="EMBL" id="KFE55082.1"/>
    </source>
</evidence>